<comment type="caution">
    <text evidence="2">The sequence shown here is derived from an EMBL/GenBank/DDBJ whole genome shotgun (WGS) entry which is preliminary data.</text>
</comment>
<reference evidence="2 3" key="1">
    <citation type="submission" date="2019-02" db="EMBL/GenBank/DDBJ databases">
        <title>The genomic architecture of introgression among sibling species of bacteria.</title>
        <authorList>
            <person name="Cavassim M.I.A."/>
            <person name="Moeskjaer S."/>
            <person name="Moslemi C."/>
            <person name="Fields B."/>
            <person name="Bachmann A."/>
            <person name="Vilhjalmsson B."/>
            <person name="Schierup M.H."/>
            <person name="Young J.P.W."/>
            <person name="Andersen S.U."/>
        </authorList>
    </citation>
    <scope>NUCLEOTIDE SEQUENCE [LARGE SCALE GENOMIC DNA]</scope>
    <source>
        <strain evidence="2 3">SM141A</strain>
    </source>
</reference>
<dbReference type="RefSeq" id="WP_130657511.1">
    <property type="nucleotide sequence ID" value="NZ_SIOM01000016.1"/>
</dbReference>
<evidence type="ECO:0000313" key="2">
    <source>
        <dbReference type="EMBL" id="TAX65183.1"/>
    </source>
</evidence>
<name>A0ABY1WYG6_9HYPH</name>
<keyword evidence="1" id="KW-0812">Transmembrane</keyword>
<keyword evidence="1" id="KW-1133">Transmembrane helix</keyword>
<evidence type="ECO:0000313" key="3">
    <source>
        <dbReference type="Proteomes" id="UP000291659"/>
    </source>
</evidence>
<accession>A0ABY1WYG6</accession>
<evidence type="ECO:0000256" key="1">
    <source>
        <dbReference type="SAM" id="Phobius"/>
    </source>
</evidence>
<gene>
    <name evidence="2" type="ORF">ELH98_35470</name>
</gene>
<organism evidence="2 3">
    <name type="scientific">Rhizobium ruizarguesonis</name>
    <dbReference type="NCBI Taxonomy" id="2081791"/>
    <lineage>
        <taxon>Bacteria</taxon>
        <taxon>Pseudomonadati</taxon>
        <taxon>Pseudomonadota</taxon>
        <taxon>Alphaproteobacteria</taxon>
        <taxon>Hyphomicrobiales</taxon>
        <taxon>Rhizobiaceae</taxon>
        <taxon>Rhizobium/Agrobacterium group</taxon>
        <taxon>Rhizobium</taxon>
    </lineage>
</organism>
<keyword evidence="1" id="KW-0472">Membrane</keyword>
<feature type="transmembrane region" description="Helical" evidence="1">
    <location>
        <begin position="20"/>
        <end position="37"/>
    </location>
</feature>
<sequence>MLRDFTRKTARGTKRLTKAGAIAIGLTCLGLFVSIVSDEIQRKKDALAAEAETRRTNEIILAGQPLSGLDFELRFGSSNPFLRDAMTRGQEKINENAKDVQGGVPSTPFEAEDYEDALLPLINYIARIGQQNIGKEKPPESKPISSSASIVLIALDNSPNSILSFGAINQDLVWESETTKAISVGFLGADGFKRGRTYPHAFANISEGSDGATSIYGIHWNLDPSTLFGALDRQNGRIPTTANLPKILKVAIFFDARELPFPKNDFGTQSIDLWKVDKAIVHEIKISPEQSEGMKVTLAANGFDDLKREYSYTRMFDVPVIDDIEREFDAHCVVLEFKSNAN</sequence>
<keyword evidence="3" id="KW-1185">Reference proteome</keyword>
<dbReference type="Proteomes" id="UP000291659">
    <property type="component" value="Unassembled WGS sequence"/>
</dbReference>
<proteinExistence type="predicted"/>
<protein>
    <submittedName>
        <fullName evidence="2">Uncharacterized protein</fullName>
    </submittedName>
</protein>
<dbReference type="EMBL" id="SIOX01000011">
    <property type="protein sequence ID" value="TAX65183.1"/>
    <property type="molecule type" value="Genomic_DNA"/>
</dbReference>